<dbReference type="Proteomes" id="UP000824890">
    <property type="component" value="Unassembled WGS sequence"/>
</dbReference>
<dbReference type="EMBL" id="JAGKQM010000006">
    <property type="protein sequence ID" value="KAH0922732.1"/>
    <property type="molecule type" value="Genomic_DNA"/>
</dbReference>
<accession>A0ABQ8D141</accession>
<proteinExistence type="predicted"/>
<protein>
    <submittedName>
        <fullName evidence="1">Uncharacterized protein</fullName>
    </submittedName>
</protein>
<evidence type="ECO:0000313" key="1">
    <source>
        <dbReference type="EMBL" id="KAH0922732.1"/>
    </source>
</evidence>
<gene>
    <name evidence="1" type="ORF">HID58_022750</name>
</gene>
<organism evidence="1 2">
    <name type="scientific">Brassica napus</name>
    <name type="common">Rape</name>
    <dbReference type="NCBI Taxonomy" id="3708"/>
    <lineage>
        <taxon>Eukaryota</taxon>
        <taxon>Viridiplantae</taxon>
        <taxon>Streptophyta</taxon>
        <taxon>Embryophyta</taxon>
        <taxon>Tracheophyta</taxon>
        <taxon>Spermatophyta</taxon>
        <taxon>Magnoliopsida</taxon>
        <taxon>eudicotyledons</taxon>
        <taxon>Gunneridae</taxon>
        <taxon>Pentapetalae</taxon>
        <taxon>rosids</taxon>
        <taxon>malvids</taxon>
        <taxon>Brassicales</taxon>
        <taxon>Brassicaceae</taxon>
        <taxon>Brassiceae</taxon>
        <taxon>Brassica</taxon>
    </lineage>
</organism>
<evidence type="ECO:0000313" key="2">
    <source>
        <dbReference type="Proteomes" id="UP000824890"/>
    </source>
</evidence>
<name>A0ABQ8D141_BRANA</name>
<keyword evidence="2" id="KW-1185">Reference proteome</keyword>
<sequence length="68" mass="8099">MYFTTISTYLSCCLIIGFGHLRDFFRRILVLLFTNDNLQGYAPICFGHEDFYMRRGYHRVQVILLTIN</sequence>
<comment type="caution">
    <text evidence="1">The sequence shown here is derived from an EMBL/GenBank/DDBJ whole genome shotgun (WGS) entry which is preliminary data.</text>
</comment>
<reference evidence="1 2" key="1">
    <citation type="submission" date="2021-05" db="EMBL/GenBank/DDBJ databases">
        <title>Genome Assembly of Synthetic Allotetraploid Brassica napus Reveals Homoeologous Exchanges between Subgenomes.</title>
        <authorList>
            <person name="Davis J.T."/>
        </authorList>
    </citation>
    <scope>NUCLEOTIDE SEQUENCE [LARGE SCALE GENOMIC DNA]</scope>
    <source>
        <strain evidence="2">cv. Da-Ae</strain>
        <tissue evidence="1">Seedling</tissue>
    </source>
</reference>